<dbReference type="KEGG" id="aei:AOY20_12550"/>
<dbReference type="PANTHER" id="PTHR30386:SF24">
    <property type="entry name" value="MULTIDRUG RESISTANCE EFFLUX PUMP"/>
    <property type="match status" value="1"/>
</dbReference>
<evidence type="ECO:0000256" key="4">
    <source>
        <dbReference type="SAM" id="Phobius"/>
    </source>
</evidence>
<dbReference type="InterPro" id="IPR058625">
    <property type="entry name" value="MdtA-like_BSH"/>
</dbReference>
<dbReference type="OrthoDB" id="9811754at2"/>
<dbReference type="PRINTS" id="PR01490">
    <property type="entry name" value="RTXTOXIND"/>
</dbReference>
<dbReference type="Gene3D" id="2.40.50.100">
    <property type="match status" value="1"/>
</dbReference>
<protein>
    <submittedName>
        <fullName evidence="6">RND transporter</fullName>
    </submittedName>
</protein>
<evidence type="ECO:0000313" key="7">
    <source>
        <dbReference type="Proteomes" id="UP000064939"/>
    </source>
</evidence>
<dbReference type="SUPFAM" id="SSF111369">
    <property type="entry name" value="HlyD-like secretion proteins"/>
    <property type="match status" value="2"/>
</dbReference>
<dbReference type="Proteomes" id="UP000064939">
    <property type="component" value="Chromosome"/>
</dbReference>
<feature type="transmembrane region" description="Helical" evidence="4">
    <location>
        <begin position="36"/>
        <end position="55"/>
    </location>
</feature>
<dbReference type="GO" id="GO:0055085">
    <property type="term" value="P:transmembrane transport"/>
    <property type="evidence" value="ECO:0007669"/>
    <property type="project" value="InterPro"/>
</dbReference>
<name>A0A0N9W517_9GAMM</name>
<feature type="coiled-coil region" evidence="2">
    <location>
        <begin position="109"/>
        <end position="164"/>
    </location>
</feature>
<feature type="region of interest" description="Disordered" evidence="3">
    <location>
        <begin position="1"/>
        <end position="21"/>
    </location>
</feature>
<dbReference type="RefSeq" id="WP_054582184.1">
    <property type="nucleotide sequence ID" value="NZ_CP012808.1"/>
</dbReference>
<evidence type="ECO:0000256" key="3">
    <source>
        <dbReference type="SAM" id="MobiDB-lite"/>
    </source>
</evidence>
<dbReference type="STRING" id="1324350.AOY20_12550"/>
<evidence type="ECO:0000256" key="1">
    <source>
        <dbReference type="ARBA" id="ARBA00009477"/>
    </source>
</evidence>
<dbReference type="Gene3D" id="2.40.30.170">
    <property type="match status" value="1"/>
</dbReference>
<keyword evidence="7" id="KW-1185">Reference proteome</keyword>
<dbReference type="Pfam" id="PF25917">
    <property type="entry name" value="BSH_RND"/>
    <property type="match status" value="1"/>
</dbReference>
<dbReference type="AlphaFoldDB" id="A0A0N9W517"/>
<sequence>MQKDQKNPEIENQQQNSNQHEFTGHASKLIKTTKPMLALMFLVLIVGIFLILYAWKIGPFQGHVEATDNSYVHGKITILSSQINGYIRDVLVNDFDYVKKGQILMYIDSNTYEQKVVEAKAAVEQAKNNLANQKQAIEQRKADIISAQAQVKQAQVNYELALNQQQRYANLKSTGAASKSEINTIETTTKSSFATLEEAKSNVLVAQEALKTAQVAEIGLKAQVESAKAQLSQAEITQSYSIIYSPIDGQLGQINPRVGQYVSAGSQLFTIVPPQTWIIANFKETQIANIRLGQTSWFTVDALNDKKYMGKVDQIAPATGSQFSVIKPDNATGNFTKVVQRISVRIQIDSDQEAINLLRPGMSVETYVDTQSLSK</sequence>
<keyword evidence="2" id="KW-0175">Coiled coil</keyword>
<organism evidence="6 7">
    <name type="scientific">Acinetobacter equi</name>
    <dbReference type="NCBI Taxonomy" id="1324350"/>
    <lineage>
        <taxon>Bacteria</taxon>
        <taxon>Pseudomonadati</taxon>
        <taxon>Pseudomonadota</taxon>
        <taxon>Gammaproteobacteria</taxon>
        <taxon>Moraxellales</taxon>
        <taxon>Moraxellaceae</taxon>
        <taxon>Acinetobacter</taxon>
    </lineage>
</organism>
<evidence type="ECO:0000256" key="2">
    <source>
        <dbReference type="SAM" id="Coils"/>
    </source>
</evidence>
<keyword evidence="4" id="KW-0812">Transmembrane</keyword>
<dbReference type="EMBL" id="CP012808">
    <property type="protein sequence ID" value="ALH96301.1"/>
    <property type="molecule type" value="Genomic_DNA"/>
</dbReference>
<proteinExistence type="inferred from homology"/>
<dbReference type="PANTHER" id="PTHR30386">
    <property type="entry name" value="MEMBRANE FUSION SUBUNIT OF EMRAB-TOLC MULTIDRUG EFFLUX PUMP"/>
    <property type="match status" value="1"/>
</dbReference>
<feature type="domain" description="Multidrug resistance protein MdtA-like barrel-sandwich hybrid" evidence="5">
    <location>
        <begin position="80"/>
        <end position="272"/>
    </location>
</feature>
<dbReference type="InterPro" id="IPR050739">
    <property type="entry name" value="MFP"/>
</dbReference>
<evidence type="ECO:0000313" key="6">
    <source>
        <dbReference type="EMBL" id="ALH96301.1"/>
    </source>
</evidence>
<keyword evidence="4" id="KW-1133">Transmembrane helix</keyword>
<dbReference type="Gene3D" id="1.10.287.470">
    <property type="entry name" value="Helix hairpin bin"/>
    <property type="match status" value="2"/>
</dbReference>
<keyword evidence="4" id="KW-0472">Membrane</keyword>
<reference evidence="6 7" key="1">
    <citation type="journal article" date="2015" name="Int. J. Syst. Evol. Microbiol.">
        <title>Acinetobacter equi sp. nov. isolated from horse faeces.</title>
        <authorList>
            <person name="Poppel M.T."/>
            <person name="Skiebe E."/>
            <person name="Laue M."/>
            <person name="Bergmann H."/>
            <person name="Ebersberger I."/>
            <person name="Garn T."/>
            <person name="Fruth A."/>
            <person name="Baumgardt S."/>
            <person name="Busse H.J."/>
            <person name="Wilharm G."/>
        </authorList>
    </citation>
    <scope>NUCLEOTIDE SEQUENCE [LARGE SCALE GENOMIC DNA]</scope>
    <source>
        <strain evidence="6 7">114</strain>
    </source>
</reference>
<comment type="similarity">
    <text evidence="1">Belongs to the membrane fusion protein (MFP) (TC 8.A.1) family.</text>
</comment>
<feature type="compositionally biased region" description="Polar residues" evidence="3">
    <location>
        <begin position="10"/>
        <end position="21"/>
    </location>
</feature>
<gene>
    <name evidence="6" type="ORF">AOY20_12550</name>
</gene>
<evidence type="ECO:0000259" key="5">
    <source>
        <dbReference type="Pfam" id="PF25917"/>
    </source>
</evidence>
<accession>A0A0N9W517</accession>